<sequence length="319" mass="35943">MPNKEMHYDENEARYLQTVAKMDEATSIFLARQLEYVRARTLEVKKAPLEAFSVFPVQTDIPVGAESAVTRTYDSVGTAKIISNYADDLPRVDVAATEDSVKVHSLGDSYGYNFREIQNAQFANTNLSTRKAEMARRAIDIELNRIAWSGDTSHKITGFIGNPNISEYTVPTNAAGTTKIEDMTADELIDFFNEFLEAVSDATNGVESVNTVLLYPEAYNRLTKTRIPNTTDSVMKYLQEVNPQILRWIKVYRLKGAGDSGKDLLYAGYFDPNYVRLEIPERFHQHEVEKRNLEYVVDCTASTVGVTVDIPYAFIKAQC</sequence>
<dbReference type="PIRSF" id="PIRSF029202">
    <property type="entry name" value="UCP029202"/>
    <property type="match status" value="1"/>
</dbReference>
<dbReference type="AlphaFoldDB" id="A0A1M6CLX5"/>
<dbReference type="RefSeq" id="WP_080325651.1">
    <property type="nucleotide sequence ID" value="NZ_FQYW01000008.1"/>
</dbReference>
<proteinExistence type="predicted"/>
<evidence type="ECO:0008006" key="2">
    <source>
        <dbReference type="Google" id="ProtNLM"/>
    </source>
</evidence>
<dbReference type="Pfam" id="PF09950">
    <property type="entry name" value="Major_capside"/>
    <property type="match status" value="1"/>
</dbReference>
<dbReference type="Gene3D" id="3.30.2400.30">
    <property type="match status" value="1"/>
</dbReference>
<name>A0A1M6CLX5_9FIRM</name>
<dbReference type="Proteomes" id="UP000191240">
    <property type="component" value="Unassembled WGS sequence"/>
</dbReference>
<reference evidence="1" key="1">
    <citation type="submission" date="2016-11" db="EMBL/GenBank/DDBJ databases">
        <authorList>
            <person name="Jaros S."/>
            <person name="Januszkiewicz K."/>
            <person name="Wedrychowicz H."/>
        </authorList>
    </citation>
    <scope>NUCLEOTIDE SEQUENCE [LARGE SCALE GENOMIC DNA]</scope>
    <source>
        <strain evidence="1">DSM 3074</strain>
    </source>
</reference>
<gene>
    <name evidence="1" type="ORF">SAMN02745671_01178</name>
</gene>
<dbReference type="EMBL" id="FQYW01000008">
    <property type="protein sequence ID" value="SHI62042.1"/>
    <property type="molecule type" value="Genomic_DNA"/>
</dbReference>
<dbReference type="InterPro" id="IPR020049">
    <property type="entry name" value="Major_capsid-like"/>
</dbReference>
<dbReference type="OrthoDB" id="9811942at2"/>
<accession>A0A1M6CLX5</accession>
<protein>
    <recommendedName>
        <fullName evidence="2">Phage major capsid protein E</fullName>
    </recommendedName>
</protein>
<organism evidence="1">
    <name type="scientific">Anaerovibrio lipolyticus DSM 3074</name>
    <dbReference type="NCBI Taxonomy" id="1120997"/>
    <lineage>
        <taxon>Bacteria</taxon>
        <taxon>Bacillati</taxon>
        <taxon>Bacillota</taxon>
        <taxon>Negativicutes</taxon>
        <taxon>Selenomonadales</taxon>
        <taxon>Selenomonadaceae</taxon>
        <taxon>Anaerovibrio</taxon>
    </lineage>
</organism>
<evidence type="ECO:0000313" key="1">
    <source>
        <dbReference type="EMBL" id="SHI62042.1"/>
    </source>
</evidence>